<dbReference type="EMBL" id="JAKRCV010000036">
    <property type="protein sequence ID" value="MCG7322485.1"/>
    <property type="molecule type" value="Genomic_DNA"/>
</dbReference>
<name>A0ABS9Q3N8_9MICO</name>
<organism evidence="2 3">
    <name type="scientific">Arsenicicoccus bolidensis</name>
    <dbReference type="NCBI Taxonomy" id="229480"/>
    <lineage>
        <taxon>Bacteria</taxon>
        <taxon>Bacillati</taxon>
        <taxon>Actinomycetota</taxon>
        <taxon>Actinomycetes</taxon>
        <taxon>Micrococcales</taxon>
        <taxon>Intrasporangiaceae</taxon>
        <taxon>Arsenicicoccus</taxon>
    </lineage>
</organism>
<accession>A0ABS9Q3N8</accession>
<feature type="transmembrane region" description="Helical" evidence="1">
    <location>
        <begin position="9"/>
        <end position="28"/>
    </location>
</feature>
<sequence>MDRPRRTRLVLLIAFALAVVVQLVGLYWPSPPAAVSALAGWDKVTHALMFGLPVLAGLAASLPRVPLVLVSVVHAPASEWLQGSVLPHRSADWRDVLADLAGIVVAVALWPVIGGQDRARSGARSGT</sequence>
<keyword evidence="1" id="KW-0812">Transmembrane</keyword>
<comment type="caution">
    <text evidence="2">The sequence shown here is derived from an EMBL/GenBank/DDBJ whole genome shotgun (WGS) entry which is preliminary data.</text>
</comment>
<evidence type="ECO:0000313" key="2">
    <source>
        <dbReference type="EMBL" id="MCG7322485.1"/>
    </source>
</evidence>
<dbReference type="Proteomes" id="UP001521931">
    <property type="component" value="Unassembled WGS sequence"/>
</dbReference>
<feature type="transmembrane region" description="Helical" evidence="1">
    <location>
        <begin position="48"/>
        <end position="75"/>
    </location>
</feature>
<keyword evidence="1" id="KW-1133">Transmembrane helix</keyword>
<protein>
    <submittedName>
        <fullName evidence="2">VanZ family protein</fullName>
    </submittedName>
</protein>
<gene>
    <name evidence="2" type="ORF">MHL29_11410</name>
</gene>
<dbReference type="RefSeq" id="WP_019287702.1">
    <property type="nucleotide sequence ID" value="NZ_JAKRCV010000036.1"/>
</dbReference>
<reference evidence="2 3" key="1">
    <citation type="submission" date="2022-02" db="EMBL/GenBank/DDBJ databases">
        <title>Uncovering new skin microbiome diversity through culturing and metagenomics.</title>
        <authorList>
            <person name="Conlan S."/>
            <person name="Deming C."/>
            <person name="Nisc Comparative Sequencing Program N."/>
            <person name="Segre J.A."/>
        </authorList>
    </citation>
    <scope>NUCLEOTIDE SEQUENCE [LARGE SCALE GENOMIC DNA]</scope>
    <source>
        <strain evidence="2 3">ACRQZ</strain>
    </source>
</reference>
<evidence type="ECO:0000313" key="3">
    <source>
        <dbReference type="Proteomes" id="UP001521931"/>
    </source>
</evidence>
<proteinExistence type="predicted"/>
<evidence type="ECO:0000256" key="1">
    <source>
        <dbReference type="SAM" id="Phobius"/>
    </source>
</evidence>
<keyword evidence="3" id="KW-1185">Reference proteome</keyword>
<keyword evidence="1" id="KW-0472">Membrane</keyword>